<dbReference type="PROSITE" id="PS50011">
    <property type="entry name" value="PROTEIN_KINASE_DOM"/>
    <property type="match status" value="1"/>
</dbReference>
<dbReference type="SUPFAM" id="SSF56112">
    <property type="entry name" value="Protein kinase-like (PK-like)"/>
    <property type="match status" value="1"/>
</dbReference>
<feature type="domain" description="Protein kinase" evidence="2">
    <location>
        <begin position="72"/>
        <end position="329"/>
    </location>
</feature>
<dbReference type="AlphaFoldDB" id="A0A6A6DD47"/>
<evidence type="ECO:0000313" key="3">
    <source>
        <dbReference type="EMBL" id="KAF2177367.1"/>
    </source>
</evidence>
<dbReference type="InterPro" id="IPR000719">
    <property type="entry name" value="Prot_kinase_dom"/>
</dbReference>
<dbReference type="Pfam" id="PF00069">
    <property type="entry name" value="Pkinase"/>
    <property type="match status" value="1"/>
</dbReference>
<evidence type="ECO:0000256" key="1">
    <source>
        <dbReference type="SAM" id="MobiDB-lite"/>
    </source>
</evidence>
<feature type="region of interest" description="Disordered" evidence="1">
    <location>
        <begin position="1"/>
        <end position="25"/>
    </location>
</feature>
<reference evidence="3" key="1">
    <citation type="journal article" date="2020" name="Stud. Mycol.">
        <title>101 Dothideomycetes genomes: a test case for predicting lifestyles and emergence of pathogens.</title>
        <authorList>
            <person name="Haridas S."/>
            <person name="Albert R."/>
            <person name="Binder M."/>
            <person name="Bloem J."/>
            <person name="Labutti K."/>
            <person name="Salamov A."/>
            <person name="Andreopoulos B."/>
            <person name="Baker S."/>
            <person name="Barry K."/>
            <person name="Bills G."/>
            <person name="Bluhm B."/>
            <person name="Cannon C."/>
            <person name="Castanera R."/>
            <person name="Culley D."/>
            <person name="Daum C."/>
            <person name="Ezra D."/>
            <person name="Gonzalez J."/>
            <person name="Henrissat B."/>
            <person name="Kuo A."/>
            <person name="Liang C."/>
            <person name="Lipzen A."/>
            <person name="Lutzoni F."/>
            <person name="Magnuson J."/>
            <person name="Mondo S."/>
            <person name="Nolan M."/>
            <person name="Ohm R."/>
            <person name="Pangilinan J."/>
            <person name="Park H.-J."/>
            <person name="Ramirez L."/>
            <person name="Alfaro M."/>
            <person name="Sun H."/>
            <person name="Tritt A."/>
            <person name="Yoshinaga Y."/>
            <person name="Zwiers L.-H."/>
            <person name="Turgeon B."/>
            <person name="Goodwin S."/>
            <person name="Spatafora J."/>
            <person name="Crous P."/>
            <person name="Grigoriev I."/>
        </authorList>
    </citation>
    <scope>NUCLEOTIDE SEQUENCE</scope>
    <source>
        <strain evidence="3">CBS 207.26</strain>
    </source>
</reference>
<dbReference type="OrthoDB" id="4062651at2759"/>
<name>A0A6A6DD47_9PEZI</name>
<dbReference type="Gene3D" id="1.10.510.10">
    <property type="entry name" value="Transferase(Phosphotransferase) domain 1"/>
    <property type="match status" value="1"/>
</dbReference>
<dbReference type="Proteomes" id="UP000800200">
    <property type="component" value="Unassembled WGS sequence"/>
</dbReference>
<dbReference type="InterPro" id="IPR011009">
    <property type="entry name" value="Kinase-like_dom_sf"/>
</dbReference>
<keyword evidence="4" id="KW-1185">Reference proteome</keyword>
<gene>
    <name evidence="3" type="ORF">K469DRAFT_720700</name>
</gene>
<dbReference type="EMBL" id="ML994689">
    <property type="protein sequence ID" value="KAF2177367.1"/>
    <property type="molecule type" value="Genomic_DNA"/>
</dbReference>
<dbReference type="GO" id="GO:0004672">
    <property type="term" value="F:protein kinase activity"/>
    <property type="evidence" value="ECO:0007669"/>
    <property type="project" value="InterPro"/>
</dbReference>
<protein>
    <recommendedName>
        <fullName evidence="2">Protein kinase domain-containing protein</fullName>
    </recommendedName>
</protein>
<sequence>MPSLDLPLDEPESPTQNGNELSKPTEVLQTTKRSGYHETTLSSRKGMVPRKEILQVAERYDEVDGRFPFTGTVVVYRSDDSVFHTLLKGVQKPPPNGFQQLVDILPQHGSLIPPEAYAPLFPSNGSLERAPNPPPVNTFIKRPNLALFDRYIDRGRPNAMAKAILSEAKVCEILRRNPHPYIAEYRGCEVSHDGRITGLCWTKLTDSLMQRVNPHYKGKGIFRYNPGSLNDKDGVLEKIKAGIQHLHQLGLVHNDINPSNIMFDEEDNPVIIDFDSCRPIGYSLEEVGRTYQWFDENVNTASPNNDLDALEEIREWLGEGERKEFQFTS</sequence>
<organism evidence="3 4">
    <name type="scientific">Zopfia rhizophila CBS 207.26</name>
    <dbReference type="NCBI Taxonomy" id="1314779"/>
    <lineage>
        <taxon>Eukaryota</taxon>
        <taxon>Fungi</taxon>
        <taxon>Dikarya</taxon>
        <taxon>Ascomycota</taxon>
        <taxon>Pezizomycotina</taxon>
        <taxon>Dothideomycetes</taxon>
        <taxon>Dothideomycetes incertae sedis</taxon>
        <taxon>Zopfiaceae</taxon>
        <taxon>Zopfia</taxon>
    </lineage>
</organism>
<evidence type="ECO:0000313" key="4">
    <source>
        <dbReference type="Proteomes" id="UP000800200"/>
    </source>
</evidence>
<accession>A0A6A6DD47</accession>
<evidence type="ECO:0000259" key="2">
    <source>
        <dbReference type="PROSITE" id="PS50011"/>
    </source>
</evidence>
<proteinExistence type="predicted"/>
<feature type="compositionally biased region" description="Polar residues" evidence="1">
    <location>
        <begin position="13"/>
        <end position="25"/>
    </location>
</feature>
<dbReference type="GO" id="GO:0005524">
    <property type="term" value="F:ATP binding"/>
    <property type="evidence" value="ECO:0007669"/>
    <property type="project" value="InterPro"/>
</dbReference>